<keyword evidence="5" id="KW-0819">tRNA processing</keyword>
<keyword evidence="7" id="KW-0547">Nucleotide-binding</keyword>
<evidence type="ECO:0000256" key="7">
    <source>
        <dbReference type="ARBA" id="ARBA00022741"/>
    </source>
</evidence>
<dbReference type="EMBL" id="JADCKQ010000006">
    <property type="protein sequence ID" value="MBI1494014.1"/>
    <property type="molecule type" value="Genomic_DNA"/>
</dbReference>
<dbReference type="Proteomes" id="UP000640583">
    <property type="component" value="Unassembled WGS sequence"/>
</dbReference>
<proteinExistence type="inferred from homology"/>
<evidence type="ECO:0000256" key="2">
    <source>
        <dbReference type="ARBA" id="ARBA00007599"/>
    </source>
</evidence>
<organism evidence="11 12">
    <name type="scientific">Halocynthiibacter styelae</name>
    <dbReference type="NCBI Taxonomy" id="2761955"/>
    <lineage>
        <taxon>Bacteria</taxon>
        <taxon>Pseudomonadati</taxon>
        <taxon>Pseudomonadota</taxon>
        <taxon>Alphaproteobacteria</taxon>
        <taxon>Rhodobacterales</taxon>
        <taxon>Paracoccaceae</taxon>
        <taxon>Halocynthiibacter</taxon>
    </lineage>
</organism>
<dbReference type="SUPFAM" id="SSF52540">
    <property type="entry name" value="P-loop containing nucleoside triphosphate hydrolases"/>
    <property type="match status" value="1"/>
</dbReference>
<protein>
    <recommendedName>
        <fullName evidence="3">tRNA threonylcarbamoyladenosine biosynthesis protein TsaE</fullName>
    </recommendedName>
    <alternativeName>
        <fullName evidence="10">t(6)A37 threonylcarbamoyladenosine biosynthesis protein TsaE</fullName>
    </alternativeName>
</protein>
<dbReference type="PANTHER" id="PTHR33540">
    <property type="entry name" value="TRNA THREONYLCARBAMOYLADENOSINE BIOSYNTHESIS PROTEIN TSAE"/>
    <property type="match status" value="1"/>
</dbReference>
<name>A0A8J7IXJ6_9RHOB</name>
<evidence type="ECO:0000256" key="5">
    <source>
        <dbReference type="ARBA" id="ARBA00022694"/>
    </source>
</evidence>
<dbReference type="Gene3D" id="3.40.50.300">
    <property type="entry name" value="P-loop containing nucleotide triphosphate hydrolases"/>
    <property type="match status" value="1"/>
</dbReference>
<evidence type="ECO:0000256" key="8">
    <source>
        <dbReference type="ARBA" id="ARBA00022840"/>
    </source>
</evidence>
<accession>A0A8J7IXJ6</accession>
<dbReference type="GO" id="GO:0002949">
    <property type="term" value="P:tRNA threonylcarbamoyladenosine modification"/>
    <property type="evidence" value="ECO:0007669"/>
    <property type="project" value="InterPro"/>
</dbReference>
<dbReference type="GO" id="GO:0046872">
    <property type="term" value="F:metal ion binding"/>
    <property type="evidence" value="ECO:0007669"/>
    <property type="project" value="UniProtKB-KW"/>
</dbReference>
<dbReference type="GO" id="GO:0005524">
    <property type="term" value="F:ATP binding"/>
    <property type="evidence" value="ECO:0007669"/>
    <property type="project" value="UniProtKB-KW"/>
</dbReference>
<evidence type="ECO:0000313" key="12">
    <source>
        <dbReference type="Proteomes" id="UP000640583"/>
    </source>
</evidence>
<evidence type="ECO:0000256" key="6">
    <source>
        <dbReference type="ARBA" id="ARBA00022723"/>
    </source>
</evidence>
<keyword evidence="12" id="KW-1185">Reference proteome</keyword>
<reference evidence="11" key="1">
    <citation type="submission" date="2020-10" db="EMBL/GenBank/DDBJ databases">
        <title>Paenihalocynthiibacter styelae gen. nov., sp. nov., isolated from stalked sea squirt Styela clava.</title>
        <authorList>
            <person name="Kim Y.-O."/>
            <person name="Yoon J.-H."/>
        </authorList>
    </citation>
    <scope>NUCLEOTIDE SEQUENCE</scope>
    <source>
        <strain evidence="11">MYP1-1</strain>
    </source>
</reference>
<dbReference type="RefSeq" id="WP_228848812.1">
    <property type="nucleotide sequence ID" value="NZ_JADCKQ010000006.1"/>
</dbReference>
<evidence type="ECO:0000256" key="4">
    <source>
        <dbReference type="ARBA" id="ARBA00022490"/>
    </source>
</evidence>
<evidence type="ECO:0000256" key="1">
    <source>
        <dbReference type="ARBA" id="ARBA00004496"/>
    </source>
</evidence>
<dbReference type="InterPro" id="IPR027417">
    <property type="entry name" value="P-loop_NTPase"/>
</dbReference>
<evidence type="ECO:0000256" key="10">
    <source>
        <dbReference type="ARBA" id="ARBA00032441"/>
    </source>
</evidence>
<keyword evidence="8" id="KW-0067">ATP-binding</keyword>
<dbReference type="Pfam" id="PF02367">
    <property type="entry name" value="TsaE"/>
    <property type="match status" value="1"/>
</dbReference>
<keyword evidence="9" id="KW-0460">Magnesium</keyword>
<dbReference type="NCBIfam" id="TIGR00150">
    <property type="entry name" value="T6A_YjeE"/>
    <property type="match status" value="1"/>
</dbReference>
<comment type="subcellular location">
    <subcellularLocation>
        <location evidence="1">Cytoplasm</location>
    </subcellularLocation>
</comment>
<evidence type="ECO:0000256" key="3">
    <source>
        <dbReference type="ARBA" id="ARBA00019010"/>
    </source>
</evidence>
<evidence type="ECO:0000256" key="9">
    <source>
        <dbReference type="ARBA" id="ARBA00022842"/>
    </source>
</evidence>
<comment type="caution">
    <text evidence="11">The sequence shown here is derived from an EMBL/GenBank/DDBJ whole genome shotgun (WGS) entry which is preliminary data.</text>
</comment>
<comment type="similarity">
    <text evidence="2">Belongs to the TsaE family.</text>
</comment>
<dbReference type="PANTHER" id="PTHR33540:SF2">
    <property type="entry name" value="TRNA THREONYLCARBAMOYLADENOSINE BIOSYNTHESIS PROTEIN TSAE"/>
    <property type="match status" value="1"/>
</dbReference>
<dbReference type="GO" id="GO:0005737">
    <property type="term" value="C:cytoplasm"/>
    <property type="evidence" value="ECO:0007669"/>
    <property type="project" value="UniProtKB-SubCell"/>
</dbReference>
<keyword evidence="6" id="KW-0479">Metal-binding</keyword>
<sequence>MQDPVFSEHLFTSENQTATFAARLAQHLRPGDCVLMEGPVGAGKSFFARAAILSLLEEPEDIPSPTFTLVQTYDSPTGEIWHSDLYRLSHPDEIEELGLNDAMTDAICFIEWPDRLGSYRPENALTLVFENGQQSDERHLTLRAQDARWAKLISGVYDDAN</sequence>
<dbReference type="AlphaFoldDB" id="A0A8J7IXJ6"/>
<evidence type="ECO:0000313" key="11">
    <source>
        <dbReference type="EMBL" id="MBI1494014.1"/>
    </source>
</evidence>
<keyword evidence="4" id="KW-0963">Cytoplasm</keyword>
<gene>
    <name evidence="11" type="primary">tsaE</name>
    <name evidence="11" type="ORF">H1D41_10235</name>
</gene>
<dbReference type="InterPro" id="IPR003442">
    <property type="entry name" value="T6A_TsaE"/>
</dbReference>